<dbReference type="SUPFAM" id="SSF160574">
    <property type="entry name" value="BT0923-like"/>
    <property type="match status" value="1"/>
</dbReference>
<dbReference type="Pfam" id="PF03413">
    <property type="entry name" value="PepSY"/>
    <property type="match status" value="2"/>
</dbReference>
<reference evidence="3 4" key="1">
    <citation type="submission" date="2020-08" db="EMBL/GenBank/DDBJ databases">
        <title>Genomic Encyclopedia of Type Strains, Phase IV (KMG-IV): sequencing the most valuable type-strain genomes for metagenomic binning, comparative biology and taxonomic classification.</title>
        <authorList>
            <person name="Goeker M."/>
        </authorList>
    </citation>
    <scope>NUCLEOTIDE SEQUENCE [LARGE SCALE GENOMIC DNA]</scope>
    <source>
        <strain evidence="3 4">DSM 10633</strain>
    </source>
</reference>
<organism evidence="3 4">
    <name type="scientific">Ureibacillus thermosphaericus</name>
    <dbReference type="NCBI Taxonomy" id="51173"/>
    <lineage>
        <taxon>Bacteria</taxon>
        <taxon>Bacillati</taxon>
        <taxon>Bacillota</taxon>
        <taxon>Bacilli</taxon>
        <taxon>Bacillales</taxon>
        <taxon>Caryophanaceae</taxon>
        <taxon>Ureibacillus</taxon>
    </lineage>
</organism>
<dbReference type="Proteomes" id="UP000557217">
    <property type="component" value="Unassembled WGS sequence"/>
</dbReference>
<evidence type="ECO:0000313" key="4">
    <source>
        <dbReference type="Proteomes" id="UP000557217"/>
    </source>
</evidence>
<dbReference type="AlphaFoldDB" id="A0A840PYB5"/>
<proteinExistence type="predicted"/>
<sequence>MIKKLIIAGFTLSLLAACSTNAKNITTEVNTTNNSNESTIAQNESNITNPVVTMREAIDIFKEAYPDAKIESIDLESDFGQLYYDIDGYDSTKEYEVEIDATTKEIKVNEVESKVNRDEALDFSNIIEPNEAIEKAATNDEVKDLSPIGWSLEVERGKPIYTIEYKNQTQDIDIKIDGTTGEMIQMKMDD</sequence>
<accession>A0A840PYB5</accession>
<keyword evidence="4" id="KW-1185">Reference proteome</keyword>
<dbReference type="RefSeq" id="WP_168412596.1">
    <property type="nucleotide sequence ID" value="NZ_JAAXPW010000028.1"/>
</dbReference>
<feature type="domain" description="PepSY" evidence="2">
    <location>
        <begin position="53"/>
        <end position="106"/>
    </location>
</feature>
<feature type="domain" description="PepSY" evidence="2">
    <location>
        <begin position="127"/>
        <end position="182"/>
    </location>
</feature>
<evidence type="ECO:0000256" key="1">
    <source>
        <dbReference type="SAM" id="SignalP"/>
    </source>
</evidence>
<gene>
    <name evidence="3" type="ORF">HNR36_002073</name>
</gene>
<dbReference type="Gene3D" id="3.10.450.40">
    <property type="match status" value="2"/>
</dbReference>
<evidence type="ECO:0000259" key="2">
    <source>
        <dbReference type="Pfam" id="PF03413"/>
    </source>
</evidence>
<keyword evidence="1" id="KW-0732">Signal</keyword>
<name>A0A840PYB5_URETH</name>
<feature type="chain" id="PRO_5038842090" evidence="1">
    <location>
        <begin position="23"/>
        <end position="190"/>
    </location>
</feature>
<evidence type="ECO:0000313" key="3">
    <source>
        <dbReference type="EMBL" id="MBB5149681.1"/>
    </source>
</evidence>
<dbReference type="PROSITE" id="PS51257">
    <property type="entry name" value="PROKAR_LIPOPROTEIN"/>
    <property type="match status" value="1"/>
</dbReference>
<comment type="caution">
    <text evidence="3">The sequence shown here is derived from an EMBL/GenBank/DDBJ whole genome shotgun (WGS) entry which is preliminary data.</text>
</comment>
<feature type="signal peptide" evidence="1">
    <location>
        <begin position="1"/>
        <end position="22"/>
    </location>
</feature>
<protein>
    <submittedName>
        <fullName evidence="3">Putative membrane protein YkoI</fullName>
    </submittedName>
</protein>
<dbReference type="EMBL" id="JACHGZ010000026">
    <property type="protein sequence ID" value="MBB5149681.1"/>
    <property type="molecule type" value="Genomic_DNA"/>
</dbReference>
<dbReference type="InterPro" id="IPR025711">
    <property type="entry name" value="PepSY"/>
</dbReference>